<evidence type="ECO:0000313" key="2">
    <source>
        <dbReference type="EMBL" id="QXI26294.1"/>
    </source>
</evidence>
<dbReference type="EMBL" id="CP077093">
    <property type="protein sequence ID" value="QXI26294.1"/>
    <property type="molecule type" value="Genomic_DNA"/>
</dbReference>
<dbReference type="KEGG" id="pvw:HU752_020360"/>
<reference evidence="2 3" key="2">
    <citation type="journal article" date="2021" name="Microorganisms">
        <title>The Ever-Expanding Pseudomonas Genus: Description of 43 New Species and Partition of the Pseudomonas putida Group.</title>
        <authorList>
            <person name="Girard L."/>
            <person name="Lood C."/>
            <person name="Hofte M."/>
            <person name="Vandamme P."/>
            <person name="Rokni-Zadeh H."/>
            <person name="van Noort V."/>
            <person name="Lavigne R."/>
            <person name="De Mot R."/>
        </authorList>
    </citation>
    <scope>NUCLEOTIDE SEQUENCE [LARGE SCALE GENOMIC DNA]</scope>
    <source>
        <strain evidence="2 3">RW8P3</strain>
    </source>
</reference>
<name>A0A9E6TPX2_9PSED</name>
<dbReference type="SUPFAM" id="SSF46785">
    <property type="entry name" value="Winged helix' DNA-binding domain"/>
    <property type="match status" value="1"/>
</dbReference>
<dbReference type="GO" id="GO:0003700">
    <property type="term" value="F:DNA-binding transcription factor activity"/>
    <property type="evidence" value="ECO:0007669"/>
    <property type="project" value="InterPro"/>
</dbReference>
<dbReference type="GO" id="GO:0006950">
    <property type="term" value="P:response to stress"/>
    <property type="evidence" value="ECO:0007669"/>
    <property type="project" value="TreeGrafter"/>
</dbReference>
<evidence type="ECO:0000313" key="3">
    <source>
        <dbReference type="Proteomes" id="UP000634530"/>
    </source>
</evidence>
<keyword evidence="3" id="KW-1185">Reference proteome</keyword>
<dbReference type="PROSITE" id="PS50995">
    <property type="entry name" value="HTH_MARR_2"/>
    <property type="match status" value="1"/>
</dbReference>
<organism evidence="2 3">
    <name type="scientific">Pseudomonas vanderleydeniana</name>
    <dbReference type="NCBI Taxonomy" id="2745495"/>
    <lineage>
        <taxon>Bacteria</taxon>
        <taxon>Pseudomonadati</taxon>
        <taxon>Pseudomonadota</taxon>
        <taxon>Gammaproteobacteria</taxon>
        <taxon>Pseudomonadales</taxon>
        <taxon>Pseudomonadaceae</taxon>
        <taxon>Pseudomonas</taxon>
    </lineage>
</organism>
<evidence type="ECO:0000259" key="1">
    <source>
        <dbReference type="PROSITE" id="PS50995"/>
    </source>
</evidence>
<dbReference type="SMART" id="SM00347">
    <property type="entry name" value="HTH_MARR"/>
    <property type="match status" value="1"/>
</dbReference>
<dbReference type="Proteomes" id="UP000634530">
    <property type="component" value="Chromosome"/>
</dbReference>
<dbReference type="InterPro" id="IPR039422">
    <property type="entry name" value="MarR/SlyA-like"/>
</dbReference>
<protein>
    <submittedName>
        <fullName evidence="2">MarR family winged helix-turn-helix transcriptional regulator</fullName>
    </submittedName>
</protein>
<dbReference type="InterPro" id="IPR036388">
    <property type="entry name" value="WH-like_DNA-bd_sf"/>
</dbReference>
<accession>A0A9E6TPX2</accession>
<gene>
    <name evidence="2" type="ORF">HU752_020360</name>
</gene>
<reference evidence="2 3" key="1">
    <citation type="journal article" date="2020" name="Microorganisms">
        <title>Reliable Identification of Environmental Pseudomonas Isolates Using the rpoD Gene.</title>
        <authorList>
            <consortium name="The Broad Institute Genome Sequencing Platform"/>
            <person name="Girard L."/>
            <person name="Lood C."/>
            <person name="Rokni-Zadeh H."/>
            <person name="van Noort V."/>
            <person name="Lavigne R."/>
            <person name="De Mot R."/>
        </authorList>
    </citation>
    <scope>NUCLEOTIDE SEQUENCE [LARGE SCALE GENOMIC DNA]</scope>
    <source>
        <strain evidence="2 3">RW8P3</strain>
    </source>
</reference>
<dbReference type="InterPro" id="IPR036390">
    <property type="entry name" value="WH_DNA-bd_sf"/>
</dbReference>
<proteinExistence type="predicted"/>
<dbReference type="AlphaFoldDB" id="A0A9E6TPX2"/>
<dbReference type="PANTHER" id="PTHR33164">
    <property type="entry name" value="TRANSCRIPTIONAL REGULATOR, MARR FAMILY"/>
    <property type="match status" value="1"/>
</dbReference>
<dbReference type="PRINTS" id="PR00598">
    <property type="entry name" value="HTHMARR"/>
</dbReference>
<dbReference type="RefSeq" id="WP_202894700.1">
    <property type="nucleotide sequence ID" value="NZ_CP077093.1"/>
</dbReference>
<dbReference type="Pfam" id="PF12802">
    <property type="entry name" value="MarR_2"/>
    <property type="match status" value="1"/>
</dbReference>
<sequence>MTIDLKCYSFLMRAATRRIVSTYDSALCHLGINVEQYSLLVLIQRSGRVSLTELARLAHLQRSTVSRNVRVLEGKKVVSTGRGGSDSREILVALTEAGILVVAEAAPIWQRCQSEVESQVGSSEMEILKRILKKI</sequence>
<feature type="domain" description="HTH marR-type" evidence="1">
    <location>
        <begin position="5"/>
        <end position="135"/>
    </location>
</feature>
<dbReference type="Gene3D" id="1.10.10.10">
    <property type="entry name" value="Winged helix-like DNA-binding domain superfamily/Winged helix DNA-binding domain"/>
    <property type="match status" value="1"/>
</dbReference>
<dbReference type="PANTHER" id="PTHR33164:SF105">
    <property type="entry name" value="TRANSCRIPTIONAL REPRESSOR PROTEIN-RELATED"/>
    <property type="match status" value="1"/>
</dbReference>
<dbReference type="InterPro" id="IPR000835">
    <property type="entry name" value="HTH_MarR-typ"/>
</dbReference>